<dbReference type="AlphaFoldDB" id="A0A5B7FM35"/>
<proteinExistence type="predicted"/>
<reference evidence="2 3" key="1">
    <citation type="submission" date="2019-05" db="EMBL/GenBank/DDBJ databases">
        <title>Another draft genome of Portunus trituberculatus and its Hox gene families provides insights of decapod evolution.</title>
        <authorList>
            <person name="Jeong J.-H."/>
            <person name="Song I."/>
            <person name="Kim S."/>
            <person name="Choi T."/>
            <person name="Kim D."/>
            <person name="Ryu S."/>
            <person name="Kim W."/>
        </authorList>
    </citation>
    <scope>NUCLEOTIDE SEQUENCE [LARGE SCALE GENOMIC DNA]</scope>
    <source>
        <tissue evidence="2">Muscle</tissue>
    </source>
</reference>
<comment type="caution">
    <text evidence="2">The sequence shown here is derived from an EMBL/GenBank/DDBJ whole genome shotgun (WGS) entry which is preliminary data.</text>
</comment>
<dbReference type="EMBL" id="VSRR010007016">
    <property type="protein sequence ID" value="MPC46038.1"/>
    <property type="molecule type" value="Genomic_DNA"/>
</dbReference>
<feature type="compositionally biased region" description="Gly residues" evidence="1">
    <location>
        <begin position="26"/>
        <end position="35"/>
    </location>
</feature>
<dbReference type="Proteomes" id="UP000324222">
    <property type="component" value="Unassembled WGS sequence"/>
</dbReference>
<feature type="region of interest" description="Disordered" evidence="1">
    <location>
        <begin position="14"/>
        <end position="38"/>
    </location>
</feature>
<name>A0A5B7FM35_PORTR</name>
<sequence>MVLCNFRLTMPAPVLRKSQDTEPRTVGGGSGGGGDLDTSVELGKVRIRSFGPVQKRLALSPRQFSKATENTSWVFKTVPPYDKLTTLPIYHQNHTNTLKKTTIFNMSLWKASSLLSPRRVHKS</sequence>
<keyword evidence="3" id="KW-1185">Reference proteome</keyword>
<gene>
    <name evidence="2" type="ORF">E2C01_039747</name>
</gene>
<organism evidence="2 3">
    <name type="scientific">Portunus trituberculatus</name>
    <name type="common">Swimming crab</name>
    <name type="synonym">Neptunus trituberculatus</name>
    <dbReference type="NCBI Taxonomy" id="210409"/>
    <lineage>
        <taxon>Eukaryota</taxon>
        <taxon>Metazoa</taxon>
        <taxon>Ecdysozoa</taxon>
        <taxon>Arthropoda</taxon>
        <taxon>Crustacea</taxon>
        <taxon>Multicrustacea</taxon>
        <taxon>Malacostraca</taxon>
        <taxon>Eumalacostraca</taxon>
        <taxon>Eucarida</taxon>
        <taxon>Decapoda</taxon>
        <taxon>Pleocyemata</taxon>
        <taxon>Brachyura</taxon>
        <taxon>Eubrachyura</taxon>
        <taxon>Portunoidea</taxon>
        <taxon>Portunidae</taxon>
        <taxon>Portuninae</taxon>
        <taxon>Portunus</taxon>
    </lineage>
</organism>
<evidence type="ECO:0000256" key="1">
    <source>
        <dbReference type="SAM" id="MobiDB-lite"/>
    </source>
</evidence>
<protein>
    <submittedName>
        <fullName evidence="2">Uncharacterized protein</fullName>
    </submittedName>
</protein>
<evidence type="ECO:0000313" key="3">
    <source>
        <dbReference type="Proteomes" id="UP000324222"/>
    </source>
</evidence>
<evidence type="ECO:0000313" key="2">
    <source>
        <dbReference type="EMBL" id="MPC46038.1"/>
    </source>
</evidence>
<accession>A0A5B7FM35</accession>